<comment type="caution">
    <text evidence="1">The sequence shown here is derived from an EMBL/GenBank/DDBJ whole genome shotgun (WGS) entry which is preliminary data.</text>
</comment>
<keyword evidence="2" id="KW-1185">Reference proteome</keyword>
<evidence type="ECO:0000313" key="1">
    <source>
        <dbReference type="EMBL" id="GGB76544.1"/>
    </source>
</evidence>
<evidence type="ECO:0008006" key="3">
    <source>
        <dbReference type="Google" id="ProtNLM"/>
    </source>
</evidence>
<organism evidence="1 2">
    <name type="scientific">Henriciella pelagia</name>
    <dbReference type="NCBI Taxonomy" id="1977912"/>
    <lineage>
        <taxon>Bacteria</taxon>
        <taxon>Pseudomonadati</taxon>
        <taxon>Pseudomonadota</taxon>
        <taxon>Alphaproteobacteria</taxon>
        <taxon>Hyphomonadales</taxon>
        <taxon>Hyphomonadaceae</taxon>
        <taxon>Henriciella</taxon>
    </lineage>
</organism>
<sequence length="54" mass="5833">MACVPISIAVDMVQAMSGGAMMVSIAAPRKADFMVKLRTTIETLRADAPPLRWL</sequence>
<reference evidence="2" key="1">
    <citation type="journal article" date="2019" name="Int. J. Syst. Evol. Microbiol.">
        <title>The Global Catalogue of Microorganisms (GCM) 10K type strain sequencing project: providing services to taxonomists for standard genome sequencing and annotation.</title>
        <authorList>
            <consortium name="The Broad Institute Genomics Platform"/>
            <consortium name="The Broad Institute Genome Sequencing Center for Infectious Disease"/>
            <person name="Wu L."/>
            <person name="Ma J."/>
        </authorList>
    </citation>
    <scope>NUCLEOTIDE SEQUENCE [LARGE SCALE GENOMIC DNA]</scope>
    <source>
        <strain evidence="2">CGMCC 1.15928</strain>
    </source>
</reference>
<evidence type="ECO:0000313" key="2">
    <source>
        <dbReference type="Proteomes" id="UP000628854"/>
    </source>
</evidence>
<protein>
    <recommendedName>
        <fullName evidence="3">IclR-ED domain-containing protein</fullName>
    </recommendedName>
</protein>
<dbReference type="EMBL" id="BMKF01000002">
    <property type="protein sequence ID" value="GGB76544.1"/>
    <property type="molecule type" value="Genomic_DNA"/>
</dbReference>
<gene>
    <name evidence="1" type="ORF">GCM10011503_26660</name>
</gene>
<proteinExistence type="predicted"/>
<dbReference type="Proteomes" id="UP000628854">
    <property type="component" value="Unassembled WGS sequence"/>
</dbReference>
<accession>A0ABQ1JTM6</accession>
<name>A0ABQ1JTM6_9PROT</name>